<feature type="transmembrane region" description="Helical" evidence="6">
    <location>
        <begin position="102"/>
        <end position="127"/>
    </location>
</feature>
<comment type="caution">
    <text evidence="7">The sequence shown here is derived from an EMBL/GenBank/DDBJ whole genome shotgun (WGS) entry which is preliminary data.</text>
</comment>
<dbReference type="Proteomes" id="UP000590412">
    <property type="component" value="Unassembled WGS sequence"/>
</dbReference>
<dbReference type="AlphaFoldDB" id="A0A8X7TEB3"/>
<dbReference type="GO" id="GO:0006635">
    <property type="term" value="P:fatty acid beta-oxidation"/>
    <property type="evidence" value="ECO:0007669"/>
    <property type="project" value="TreeGrafter"/>
</dbReference>
<keyword evidence="6" id="KW-0812">Transmembrane</keyword>
<dbReference type="GO" id="GO:0005782">
    <property type="term" value="C:peroxisomal matrix"/>
    <property type="evidence" value="ECO:0007669"/>
    <property type="project" value="TreeGrafter"/>
</dbReference>
<evidence type="ECO:0000256" key="2">
    <source>
        <dbReference type="ARBA" id="ARBA00005005"/>
    </source>
</evidence>
<comment type="similarity">
    <text evidence="3">Belongs to the enoyl-CoA hydratase/isomerase family.</text>
</comment>
<comment type="pathway">
    <text evidence="2">Lipid metabolism; fatty acid beta-oxidation.</text>
</comment>
<dbReference type="PANTHER" id="PTHR43684:SF1">
    <property type="entry name" value="ENOYL-COA DELTA ISOMERASE 2"/>
    <property type="match status" value="1"/>
</dbReference>
<comment type="subcellular location">
    <subcellularLocation>
        <location evidence="1">Peroxisome</location>
    </subcellularLocation>
</comment>
<dbReference type="GO" id="GO:0004165">
    <property type="term" value="F:delta(3)-delta(2)-enoyl-CoA isomerase activity"/>
    <property type="evidence" value="ECO:0007669"/>
    <property type="project" value="UniProtKB-ARBA"/>
</dbReference>
<dbReference type="SUPFAM" id="SSF52096">
    <property type="entry name" value="ClpP/crotonase"/>
    <property type="match status" value="1"/>
</dbReference>
<dbReference type="FunFam" id="3.90.226.10:FF:000048">
    <property type="entry name" value="3,2-trans-enoyl-CoA isomerase"/>
    <property type="match status" value="1"/>
</dbReference>
<dbReference type="InterPro" id="IPR029045">
    <property type="entry name" value="ClpP/crotonase-like_dom_sf"/>
</dbReference>
<dbReference type="Pfam" id="PF00378">
    <property type="entry name" value="ECH_1"/>
    <property type="match status" value="1"/>
</dbReference>
<proteinExistence type="inferred from homology"/>
<dbReference type="InterPro" id="IPR001753">
    <property type="entry name" value="Enoyl-CoA_hydra/iso"/>
</dbReference>
<protein>
    <submittedName>
        <fullName evidence="7">Enoyl-CoA hydratase/isomerase family protein</fullName>
    </submittedName>
</protein>
<evidence type="ECO:0000256" key="3">
    <source>
        <dbReference type="ARBA" id="ARBA00005254"/>
    </source>
</evidence>
<accession>A0A8X7TEB3</accession>
<evidence type="ECO:0000313" key="8">
    <source>
        <dbReference type="Proteomes" id="UP000590412"/>
    </source>
</evidence>
<evidence type="ECO:0000256" key="6">
    <source>
        <dbReference type="SAM" id="Phobius"/>
    </source>
</evidence>
<reference evidence="7" key="1">
    <citation type="submission" date="2020-03" db="EMBL/GenBank/DDBJ databases">
        <title>FDA dAtabase for Regulatory Grade micrObial Sequences (FDA-ARGOS): Supporting development and validation of Infectious Disease Dx tests.</title>
        <authorList>
            <person name="Campos J."/>
            <person name="Goldberg B."/>
            <person name="Tallon L."/>
            <person name="Sadzewicz L."/>
            <person name="Vavikolanu K."/>
            <person name="Mehta A."/>
            <person name="Aluvathingal J."/>
            <person name="Nadendla S."/>
            <person name="Nandy P."/>
            <person name="Geyer C."/>
            <person name="Yan Y."/>
            <person name="Sichtig H."/>
        </authorList>
    </citation>
    <scope>NUCLEOTIDE SEQUENCE [LARGE SCALE GENOMIC DNA]</scope>
    <source>
        <strain evidence="7">FDAARGOS_652</strain>
    </source>
</reference>
<sequence length="269" mass="29755">MTSTDPITYEVIDNAAVITLNNPKNLNSLTLPQYDELAKFISKANDERDTVITILQSTGRAFSAGADAKFVGKQDNELETWLRSSLAMQVHLTQTIMNHKKILAVALNGFAIGLSAAFVMMCDLVYVHDASKTFLLAPFPNIGIVSEGGSSATFPMRLGWSKAAEALLLSKRISGKDMMKSGVINKDYEGKYKSAEEFNKAVLDDLRQATENLHPASIFEMKELLKTNFKPIVSYANSQESYVGLTNWTSGTPMERFRKLTSGELKHKM</sequence>
<dbReference type="PANTHER" id="PTHR43684">
    <property type="match status" value="1"/>
</dbReference>
<dbReference type="EMBL" id="JABWAB010000001">
    <property type="protein sequence ID" value="KAF6058971.1"/>
    <property type="molecule type" value="Genomic_DNA"/>
</dbReference>
<keyword evidence="6" id="KW-0472">Membrane</keyword>
<evidence type="ECO:0000256" key="5">
    <source>
        <dbReference type="ARBA" id="ARBA00023235"/>
    </source>
</evidence>
<evidence type="ECO:0000256" key="4">
    <source>
        <dbReference type="ARBA" id="ARBA00023140"/>
    </source>
</evidence>
<keyword evidence="6" id="KW-1133">Transmembrane helix</keyword>
<organism evidence="7 8">
    <name type="scientific">Candida parapsilosis</name>
    <name type="common">Yeast</name>
    <dbReference type="NCBI Taxonomy" id="5480"/>
    <lineage>
        <taxon>Eukaryota</taxon>
        <taxon>Fungi</taxon>
        <taxon>Dikarya</taxon>
        <taxon>Ascomycota</taxon>
        <taxon>Saccharomycotina</taxon>
        <taxon>Pichiomycetes</taxon>
        <taxon>Debaryomycetaceae</taxon>
        <taxon>Candida/Lodderomyces clade</taxon>
        <taxon>Candida</taxon>
    </lineage>
</organism>
<keyword evidence="4" id="KW-0576">Peroxisome</keyword>
<keyword evidence="5" id="KW-0413">Isomerase</keyword>
<dbReference type="InterPro" id="IPR051053">
    <property type="entry name" value="ECH/Chromodomain_protein"/>
</dbReference>
<evidence type="ECO:0000256" key="1">
    <source>
        <dbReference type="ARBA" id="ARBA00004275"/>
    </source>
</evidence>
<evidence type="ECO:0000313" key="7">
    <source>
        <dbReference type="EMBL" id="KAF6058971.1"/>
    </source>
</evidence>
<dbReference type="CDD" id="cd06558">
    <property type="entry name" value="crotonase-like"/>
    <property type="match status" value="1"/>
</dbReference>
<dbReference type="Gene3D" id="3.90.226.10">
    <property type="entry name" value="2-enoyl-CoA Hydratase, Chain A, domain 1"/>
    <property type="match status" value="1"/>
</dbReference>
<name>A0A8X7TEB3_CANPA</name>
<gene>
    <name evidence="7" type="ORF">FOB60_000553</name>
</gene>